<sequence>MSQGQGDIQERIAAARREADSLKERIRARRESSADTSLRAMANEVDALPRIVMRPRRALRGHLAKIYAMHWATDKRHLVSASQDGKLIVWDAYTTNKVHAIPLRSSWVMTCAYSPSGNFVACGGLDNICSIYNLHSKEGNGIKGARELSAHSGYLSCCRFINDRQIVTSSGDMTCMLWDIEAGVRVVEFSDHTGDVMSLSLGPNQNVFVSGACDAAAKLWDIRSGKATQTFTGHESDINAVQFFPNGDAFATGSDDASCRLFDIRADRELNAYTHDNILCGITSVAFSISGRILFGGYDDWTCNVWDTLKGERVGVLTGHDNRVSCLGVSTDGMALCTGSWDSTLKVWAPRAAFVRRLNGRLEYPNYPSSHLLDLSMSEDDRAAKAARAKALLKRKKKGGAAAAASGASVASPAPGSPLSRAYSPAPSDIPAQDEEQNDLGDAFAKPPAGAIPSDVSWLASLERVGSPSIPSTPPVSSSPLHPAPLVELPPPAKQSQPSLTPPPASAIPIPPTLSIAVDETENLRSVIQNQQQTISLLVSEKASLSASLERLSDIESKTQESERLLQDERANNKALTERVLQLEADAHKASGQIEELSAREKTLEDNFRDQERELQLTKGAADEFQAEAERSHRRVRELEEQIQSDDRVERLEASLQNVQDHASELEFQLSKLRQTQATVKSERDELETQLQSRIVSESAWESKHADLQRLHDKVEQQLAALLTENKDLFQEKADLQSRLGENQKQLSDVQASVSQVTSDHASITRQLQSTQSELRAALRRAEEAERLQQDLQAEGTSLMRSLDEMRPKIVELTDAKLELTERASGLERTLRDRDSVIVHLETSLQMLRDEAEAVNARLRDVEALREKDRGAAQENLGELQRGYSELQAELDGALVSIRELETERQSQRQLAARQMAEIERLTGTSQTLKEETSSLRAELEERNLAAAEQQEFLERTRTDIEILRGDVVVKEEEIELLRAEISAVAASNLKSTSLDKEMLSALRQQHALELSASQSQIRALQTSVFEAEAKAHALQKHASALEDQLAHLRPAPPARASPKSSPPGPATDRPSRPSSRSRNHSDDLRRASLSRKTNGTAAAPPPPSSQSLFGQNLSPETRHKRKVSLSMLKARIDSEVAAATGSSHPSSRAVSPAPGAPVVLAASGASRLPTVPEPANSPATLNHLSFKHPQFLDDSHIFWCHSCRGELVIL</sequence>
<feature type="repeat" description="WD" evidence="5">
    <location>
        <begin position="148"/>
        <end position="188"/>
    </location>
</feature>
<dbReference type="OrthoDB" id="10255630at2759"/>
<feature type="compositionally biased region" description="Polar residues" evidence="7">
    <location>
        <begin position="1106"/>
        <end position="1116"/>
    </location>
</feature>
<evidence type="ECO:0000256" key="1">
    <source>
        <dbReference type="ARBA" id="ARBA00009768"/>
    </source>
</evidence>
<dbReference type="SMART" id="SM00320">
    <property type="entry name" value="WD40"/>
    <property type="match status" value="7"/>
</dbReference>
<feature type="coiled-coil region" evidence="6">
    <location>
        <begin position="552"/>
        <end position="981"/>
    </location>
</feature>
<evidence type="ECO:0000256" key="7">
    <source>
        <dbReference type="SAM" id="MobiDB-lite"/>
    </source>
</evidence>
<feature type="compositionally biased region" description="Low complexity" evidence="7">
    <location>
        <begin position="467"/>
        <end position="481"/>
    </location>
</feature>
<feature type="compositionally biased region" description="Low complexity" evidence="7">
    <location>
        <begin position="402"/>
        <end position="420"/>
    </location>
</feature>
<dbReference type="PROSITE" id="PS50082">
    <property type="entry name" value="WD_REPEATS_2"/>
    <property type="match status" value="5"/>
</dbReference>
<feature type="region of interest" description="Disordered" evidence="7">
    <location>
        <begin position="465"/>
        <end position="509"/>
    </location>
</feature>
<feature type="coiled-coil region" evidence="6">
    <location>
        <begin position="5"/>
        <end position="32"/>
    </location>
</feature>
<dbReference type="InterPro" id="IPR036322">
    <property type="entry name" value="WD40_repeat_dom_sf"/>
</dbReference>
<feature type="repeat" description="WD" evidence="5">
    <location>
        <begin position="189"/>
        <end position="230"/>
    </location>
</feature>
<evidence type="ECO:0000256" key="3">
    <source>
        <dbReference type="ARBA" id="ARBA00022737"/>
    </source>
</evidence>
<dbReference type="AlphaFoldDB" id="A0A4S4M5S5"/>
<dbReference type="FunFam" id="2.130.10.10:FF:000020">
    <property type="entry name" value="Guanine nucleotide-binding protein beta subunit"/>
    <property type="match status" value="1"/>
</dbReference>
<dbReference type="Proteomes" id="UP000310158">
    <property type="component" value="Unassembled WGS sequence"/>
</dbReference>
<keyword evidence="3" id="KW-0677">Repeat</keyword>
<feature type="repeat" description="WD" evidence="5">
    <location>
        <begin position="59"/>
        <end position="100"/>
    </location>
</feature>
<dbReference type="InterPro" id="IPR016346">
    <property type="entry name" value="G-protein_beta_1-5"/>
</dbReference>
<feature type="region of interest" description="Disordered" evidence="7">
    <location>
        <begin position="1051"/>
        <end position="1122"/>
    </location>
</feature>
<dbReference type="InterPro" id="IPR015943">
    <property type="entry name" value="WD40/YVTN_repeat-like_dom_sf"/>
</dbReference>
<keyword evidence="4" id="KW-0807">Transducer</keyword>
<evidence type="ECO:0000256" key="5">
    <source>
        <dbReference type="PROSITE-ProRule" id="PRU00221"/>
    </source>
</evidence>
<protein>
    <submittedName>
        <fullName evidence="8">Uncharacterized protein</fullName>
    </submittedName>
</protein>
<dbReference type="GO" id="GO:0007165">
    <property type="term" value="P:signal transduction"/>
    <property type="evidence" value="ECO:0007669"/>
    <property type="project" value="UniProtKB-KW"/>
</dbReference>
<reference evidence="8 9" key="1">
    <citation type="submission" date="2019-02" db="EMBL/GenBank/DDBJ databases">
        <title>Genome sequencing of the rare red list fungi Bondarzewia mesenterica.</title>
        <authorList>
            <person name="Buettner E."/>
            <person name="Kellner H."/>
        </authorList>
    </citation>
    <scope>NUCLEOTIDE SEQUENCE [LARGE SCALE GENOMIC DNA]</scope>
    <source>
        <strain evidence="8 9">DSM 108281</strain>
    </source>
</reference>
<keyword evidence="2 5" id="KW-0853">WD repeat</keyword>
<gene>
    <name evidence="8" type="ORF">EW146_g1520</name>
</gene>
<dbReference type="PROSITE" id="PS50294">
    <property type="entry name" value="WD_REPEATS_REGION"/>
    <property type="match status" value="4"/>
</dbReference>
<proteinExistence type="inferred from homology"/>
<feature type="region of interest" description="Disordered" evidence="7">
    <location>
        <begin position="402"/>
        <end position="447"/>
    </location>
</feature>
<dbReference type="Gene3D" id="2.130.10.10">
    <property type="entry name" value="YVTN repeat-like/Quinoprotein amine dehydrogenase"/>
    <property type="match status" value="1"/>
</dbReference>
<dbReference type="InterPro" id="IPR001632">
    <property type="entry name" value="WD40_G-protein_beta-like"/>
</dbReference>
<dbReference type="InterPro" id="IPR001680">
    <property type="entry name" value="WD40_rpt"/>
</dbReference>
<comment type="caution">
    <text evidence="8">The sequence shown here is derived from an EMBL/GenBank/DDBJ whole genome shotgun (WGS) entry which is preliminary data.</text>
</comment>
<evidence type="ECO:0000256" key="6">
    <source>
        <dbReference type="SAM" id="Coils"/>
    </source>
</evidence>
<feature type="repeat" description="WD" evidence="5">
    <location>
        <begin position="231"/>
        <end position="272"/>
    </location>
</feature>
<keyword evidence="6" id="KW-0175">Coiled coil</keyword>
<dbReference type="EMBL" id="SGPL01000038">
    <property type="protein sequence ID" value="THH19671.1"/>
    <property type="molecule type" value="Genomic_DNA"/>
</dbReference>
<evidence type="ECO:0000256" key="4">
    <source>
        <dbReference type="ARBA" id="ARBA00023224"/>
    </source>
</evidence>
<dbReference type="SUPFAM" id="SSF50978">
    <property type="entry name" value="WD40 repeat-like"/>
    <property type="match status" value="1"/>
</dbReference>
<dbReference type="PANTHER" id="PTHR19850">
    <property type="entry name" value="GUANINE NUCLEOTIDE-BINDING PROTEIN BETA G PROTEIN BETA"/>
    <property type="match status" value="1"/>
</dbReference>
<name>A0A4S4M5S5_9AGAM</name>
<dbReference type="InterPro" id="IPR020472">
    <property type="entry name" value="WD40_PAC1"/>
</dbReference>
<dbReference type="CDD" id="cd00200">
    <property type="entry name" value="WD40"/>
    <property type="match status" value="1"/>
</dbReference>
<organism evidence="8 9">
    <name type="scientific">Bondarzewia mesenterica</name>
    <dbReference type="NCBI Taxonomy" id="1095465"/>
    <lineage>
        <taxon>Eukaryota</taxon>
        <taxon>Fungi</taxon>
        <taxon>Dikarya</taxon>
        <taxon>Basidiomycota</taxon>
        <taxon>Agaricomycotina</taxon>
        <taxon>Agaricomycetes</taxon>
        <taxon>Russulales</taxon>
        <taxon>Bondarzewiaceae</taxon>
        <taxon>Bondarzewia</taxon>
    </lineage>
</organism>
<evidence type="ECO:0000256" key="2">
    <source>
        <dbReference type="ARBA" id="ARBA00022574"/>
    </source>
</evidence>
<dbReference type="PRINTS" id="PR00320">
    <property type="entry name" value="GPROTEINBRPT"/>
</dbReference>
<keyword evidence="9" id="KW-1185">Reference proteome</keyword>
<evidence type="ECO:0000313" key="9">
    <source>
        <dbReference type="Proteomes" id="UP000310158"/>
    </source>
</evidence>
<comment type="similarity">
    <text evidence="1">Belongs to the WD repeat G protein beta family.</text>
</comment>
<feature type="compositionally biased region" description="Pro residues" evidence="7">
    <location>
        <begin position="1051"/>
        <end position="1066"/>
    </location>
</feature>
<evidence type="ECO:0000313" key="8">
    <source>
        <dbReference type="EMBL" id="THH19671.1"/>
    </source>
</evidence>
<feature type="compositionally biased region" description="Pro residues" evidence="7">
    <location>
        <begin position="500"/>
        <end position="509"/>
    </location>
</feature>
<feature type="repeat" description="WD" evidence="5">
    <location>
        <begin position="317"/>
        <end position="348"/>
    </location>
</feature>
<dbReference type="Pfam" id="PF25391">
    <property type="entry name" value="WD40_Gbeta"/>
    <property type="match status" value="1"/>
</dbReference>
<dbReference type="SUPFAM" id="SSF57997">
    <property type="entry name" value="Tropomyosin"/>
    <property type="match status" value="1"/>
</dbReference>
<dbReference type="Gene3D" id="1.20.5.340">
    <property type="match status" value="1"/>
</dbReference>
<accession>A0A4S4M5S5</accession>
<dbReference type="PRINTS" id="PR00319">
    <property type="entry name" value="GPROTEINB"/>
</dbReference>